<proteinExistence type="predicted"/>
<evidence type="ECO:0000256" key="1">
    <source>
        <dbReference type="SAM" id="SignalP"/>
    </source>
</evidence>
<comment type="caution">
    <text evidence="2">The sequence shown here is derived from an EMBL/GenBank/DDBJ whole genome shotgun (WGS) entry which is preliminary data.</text>
</comment>
<keyword evidence="1" id="KW-0732">Signal</keyword>
<dbReference type="PATRIC" id="fig|1365248.3.peg.4235"/>
<accession>A0A167IPH4</accession>
<dbReference type="AlphaFoldDB" id="A0A167IPH4"/>
<dbReference type="RefSeq" id="WP_063369450.1">
    <property type="nucleotide sequence ID" value="NZ_AUYC01000051.1"/>
</dbReference>
<feature type="signal peptide" evidence="1">
    <location>
        <begin position="1"/>
        <end position="21"/>
    </location>
</feature>
<feature type="chain" id="PRO_5007888340" evidence="1">
    <location>
        <begin position="22"/>
        <end position="499"/>
    </location>
</feature>
<evidence type="ECO:0000313" key="2">
    <source>
        <dbReference type="EMBL" id="KZN59794.1"/>
    </source>
</evidence>
<sequence>MNNLIRSAFVACAFLSLNVVAFVQNNTVTELKNEISSLKHSSQSRFTHYENTNALSVFPEDVSRQFICSYNDGQKLYDLINTYNQKLNDASDLATQTQIINELRQFEREIMEISAWDLFLAANRNINASTANLAGVLKHDKNYVPQWGAWLHDHSNNEQLIDKTTLQLTKQAITDSKWICEGDCLSNELDLELFSKESKILGGGVLVDQAGNPVFYESRANGLLYQNLQEGDQYSVPMFFPLGQCTEFIDIGLQVDGVVGKKQNIDPVLTVKLAWKILTNEDDEDRYFTISNVSVNMANKTQKVTLGMVGMHVAIKEQRQVQWRWTTFEHIDNLYEPEQGSTETPSFYNPKCADCCENMLPADSTKPAQLTRIEPLQPSTISLNERVQKLLRKYDSKLQYYKLVETQYTSLVAPSITKFYLERTPDDARNAVLEPFVLPSKPSCKNMNKYIVPIHYPTTGCMGCHKYAEYKSKSGKLLNADFTFIQPLNLTKETKNEQQ</sequence>
<organism evidence="2 3">
    <name type="scientific">Pseudoalteromonas luteoviolacea CPMOR-1</name>
    <dbReference type="NCBI Taxonomy" id="1365248"/>
    <lineage>
        <taxon>Bacteria</taxon>
        <taxon>Pseudomonadati</taxon>
        <taxon>Pseudomonadota</taxon>
        <taxon>Gammaproteobacteria</taxon>
        <taxon>Alteromonadales</taxon>
        <taxon>Pseudoalteromonadaceae</taxon>
        <taxon>Pseudoalteromonas</taxon>
    </lineage>
</organism>
<dbReference type="EMBL" id="AUYC01000051">
    <property type="protein sequence ID" value="KZN59794.1"/>
    <property type="molecule type" value="Genomic_DNA"/>
</dbReference>
<name>A0A167IPH4_9GAMM</name>
<reference evidence="2 3" key="1">
    <citation type="submission" date="2013-07" db="EMBL/GenBank/DDBJ databases">
        <title>Comparative Genomic and Metabolomic Analysis of Twelve Strains of Pseudoalteromonas luteoviolacea.</title>
        <authorList>
            <person name="Vynne N.G."/>
            <person name="Mansson M."/>
            <person name="Gram L."/>
        </authorList>
    </citation>
    <scope>NUCLEOTIDE SEQUENCE [LARGE SCALE GENOMIC DNA]</scope>
    <source>
        <strain evidence="2 3">CPMOR-1</strain>
    </source>
</reference>
<gene>
    <name evidence="2" type="ORF">N473_02460</name>
</gene>
<dbReference type="Proteomes" id="UP000076486">
    <property type="component" value="Unassembled WGS sequence"/>
</dbReference>
<evidence type="ECO:0000313" key="3">
    <source>
        <dbReference type="Proteomes" id="UP000076486"/>
    </source>
</evidence>
<protein>
    <submittedName>
        <fullName evidence="2">Uncharacterized protein</fullName>
    </submittedName>
</protein>